<dbReference type="AlphaFoldDB" id="A0A9P5BPK6"/>
<sequence>MEFWNNPDNRVECVLEWIDPEEEEDNYYSTEAWIRRERSAIFELLLENPKTDINAQDIFGMSPLHIAADRKDLTASVFQKLIDRDPMAEDAIGVNTLHYAAQTRHLQILQDLLATIPDTQMEDFLNWKDKEGKNALHHLLRKHGVVEIPVARCLLQRCNGINNLDSTGMSPVALYLSANVIISRQDDQNLLDLLFSYGADPSFKTIEGLGLVHLVGTSRRCSVGVLQTLAKWGTDLRSLDTQGRTVLHHSSITGTLVEDVLHFLYHDIELAVDLRDADGKKALDYTIEEKQQDHNQNPFNPGRWIRAENLLRAVEMEV</sequence>
<evidence type="ECO:0000256" key="1">
    <source>
        <dbReference type="ARBA" id="ARBA00022737"/>
    </source>
</evidence>
<keyword evidence="1" id="KW-0677">Repeat</keyword>
<dbReference type="InterPro" id="IPR002110">
    <property type="entry name" value="Ankyrin_rpt"/>
</dbReference>
<reference evidence="3" key="1">
    <citation type="submission" date="2020-01" db="EMBL/GenBank/DDBJ databases">
        <title>Identification and distribution of gene clusters putatively required for synthesis of sphingolipid metabolism inhibitors in phylogenetically diverse species of the filamentous fungus Fusarium.</title>
        <authorList>
            <person name="Kim H.-S."/>
            <person name="Busman M."/>
            <person name="Brown D.W."/>
            <person name="Divon H."/>
            <person name="Uhlig S."/>
            <person name="Proctor R.H."/>
        </authorList>
    </citation>
    <scope>NUCLEOTIDE SEQUENCE</scope>
    <source>
        <strain evidence="3">NRRL 31653</strain>
    </source>
</reference>
<proteinExistence type="predicted"/>
<dbReference type="Gene3D" id="1.25.40.20">
    <property type="entry name" value="Ankyrin repeat-containing domain"/>
    <property type="match status" value="1"/>
</dbReference>
<dbReference type="Pfam" id="PF12796">
    <property type="entry name" value="Ank_2"/>
    <property type="match status" value="1"/>
</dbReference>
<organism evidence="3 4">
    <name type="scientific">Fusarium agapanthi</name>
    <dbReference type="NCBI Taxonomy" id="1803897"/>
    <lineage>
        <taxon>Eukaryota</taxon>
        <taxon>Fungi</taxon>
        <taxon>Dikarya</taxon>
        <taxon>Ascomycota</taxon>
        <taxon>Pezizomycotina</taxon>
        <taxon>Sordariomycetes</taxon>
        <taxon>Hypocreomycetidae</taxon>
        <taxon>Hypocreales</taxon>
        <taxon>Nectriaceae</taxon>
        <taxon>Fusarium</taxon>
        <taxon>Fusarium fujikuroi species complex</taxon>
    </lineage>
</organism>
<dbReference type="EMBL" id="LUFC02000067">
    <property type="protein sequence ID" value="KAF4502576.1"/>
    <property type="molecule type" value="Genomic_DNA"/>
</dbReference>
<dbReference type="PANTHER" id="PTHR24198:SF165">
    <property type="entry name" value="ANKYRIN REPEAT-CONTAINING PROTEIN-RELATED"/>
    <property type="match status" value="1"/>
</dbReference>
<dbReference type="SUPFAM" id="SSF48403">
    <property type="entry name" value="Ankyrin repeat"/>
    <property type="match status" value="1"/>
</dbReference>
<dbReference type="InterPro" id="IPR036770">
    <property type="entry name" value="Ankyrin_rpt-contain_sf"/>
</dbReference>
<evidence type="ECO:0000256" key="2">
    <source>
        <dbReference type="ARBA" id="ARBA00023043"/>
    </source>
</evidence>
<keyword evidence="4" id="KW-1185">Reference proteome</keyword>
<name>A0A9P5BPK6_9HYPO</name>
<dbReference type="PANTHER" id="PTHR24198">
    <property type="entry name" value="ANKYRIN REPEAT AND PROTEIN KINASE DOMAIN-CONTAINING PROTEIN"/>
    <property type="match status" value="1"/>
</dbReference>
<evidence type="ECO:0000313" key="4">
    <source>
        <dbReference type="Proteomes" id="UP000737391"/>
    </source>
</evidence>
<dbReference type="SMART" id="SM00248">
    <property type="entry name" value="ANK"/>
    <property type="match status" value="5"/>
</dbReference>
<protein>
    <submittedName>
        <fullName evidence="3">Ankyrin repeat-containing domain</fullName>
    </submittedName>
</protein>
<dbReference type="Proteomes" id="UP000737391">
    <property type="component" value="Unassembled WGS sequence"/>
</dbReference>
<keyword evidence="2" id="KW-0040">ANK repeat</keyword>
<evidence type="ECO:0000313" key="3">
    <source>
        <dbReference type="EMBL" id="KAF4502576.1"/>
    </source>
</evidence>
<gene>
    <name evidence="3" type="ORF">FAGAP_1162</name>
</gene>
<accession>A0A9P5BPK6</accession>
<comment type="caution">
    <text evidence="3">The sequence shown here is derived from an EMBL/GenBank/DDBJ whole genome shotgun (WGS) entry which is preliminary data.</text>
</comment>
<dbReference type="OrthoDB" id="448455at2759"/>